<dbReference type="SUPFAM" id="SSF56112">
    <property type="entry name" value="Protein kinase-like (PK-like)"/>
    <property type="match status" value="1"/>
</dbReference>
<keyword evidence="3" id="KW-0808">Transferase</keyword>
<dbReference type="InterPro" id="IPR002575">
    <property type="entry name" value="Aminoglycoside_PTrfase"/>
</dbReference>
<dbReference type="eggNOG" id="COG2334">
    <property type="taxonomic scope" value="Bacteria"/>
</dbReference>
<dbReference type="Pfam" id="PF01636">
    <property type="entry name" value="APH"/>
    <property type="match status" value="1"/>
</dbReference>
<dbReference type="RefSeq" id="WP_011124950.1">
    <property type="nucleotide sequence ID" value="NC_005042.1"/>
</dbReference>
<evidence type="ECO:0000313" key="3">
    <source>
        <dbReference type="EMBL" id="AAP99842.1"/>
    </source>
</evidence>
<dbReference type="PANTHER" id="PTHR21064">
    <property type="entry name" value="AMINOGLYCOSIDE PHOSPHOTRANSFERASE DOMAIN-CONTAINING PROTEIN-RELATED"/>
    <property type="match status" value="1"/>
</dbReference>
<keyword evidence="3" id="KW-0418">Kinase</keyword>
<dbReference type="InterPro" id="IPR011009">
    <property type="entry name" value="Kinase-like_dom_sf"/>
</dbReference>
<accession>Q7VCE2</accession>
<dbReference type="Gene3D" id="3.90.1200.10">
    <property type="match status" value="1"/>
</dbReference>
<dbReference type="GO" id="GO:0019202">
    <property type="term" value="F:amino acid kinase activity"/>
    <property type="evidence" value="ECO:0007669"/>
    <property type="project" value="TreeGrafter"/>
</dbReference>
<dbReference type="PANTHER" id="PTHR21064:SF6">
    <property type="entry name" value="AMINOGLYCOSIDE PHOSPHOTRANSFERASE DOMAIN-CONTAINING PROTEIN"/>
    <property type="match status" value="1"/>
</dbReference>
<dbReference type="AlphaFoldDB" id="Q7VCE2"/>
<sequence>MAYFKHHSKLELEELAYSFMPNKFKLIIQPINSGLINQTFLIVPLILCEFKPFLLQRINKEVFAKPRDIISNYLFLQHQLITKQQNVNRSKATLKIPKLLINQINNKYYTELKGNFWRAFEYIPNSITYNSLPSDSSFDNLFRALANFHYSTTDIPLGKFKITLPNFHNTSFYIAEYKKALDIFIANNDQREGIPQSVNSIFSYANDNISEGLLLEEAKSKNILSFNIIHGDPKVNNFLFESTSNDVLAIIDLDTLQDGYLIYDISDCLRSSCNLLGEESKALNDIRFDLTSFKLSLSSYFNSGFNTLNKSDIYFLPYCIRVITYELGIRFLTDYLLGDNYFKTSYKQHNLTRSKVQFKLLNSIKENWNDIVDITNNLYTSRI</sequence>
<protein>
    <submittedName>
        <fullName evidence="3">Homoserine/choline kinase family protein</fullName>
    </submittedName>
</protein>
<feature type="domain" description="Aminoglycoside phosphotransferase" evidence="2">
    <location>
        <begin position="28"/>
        <end position="275"/>
    </location>
</feature>
<proteinExistence type="inferred from homology"/>
<gene>
    <name evidence="3" type="ordered locus">Pro_0798</name>
</gene>
<dbReference type="EnsemblBacteria" id="AAP99842">
    <property type="protein sequence ID" value="AAP99842"/>
    <property type="gene ID" value="Pro_0798"/>
</dbReference>
<dbReference type="EMBL" id="AE017126">
    <property type="protein sequence ID" value="AAP99842.1"/>
    <property type="molecule type" value="Genomic_DNA"/>
</dbReference>
<keyword evidence="4" id="KW-1185">Reference proteome</keyword>
<organism evidence="3 4">
    <name type="scientific">Prochlorococcus marinus (strain SARG / CCMP1375 / SS120)</name>
    <dbReference type="NCBI Taxonomy" id="167539"/>
    <lineage>
        <taxon>Bacteria</taxon>
        <taxon>Bacillati</taxon>
        <taxon>Cyanobacteriota</taxon>
        <taxon>Cyanophyceae</taxon>
        <taxon>Synechococcales</taxon>
        <taxon>Prochlorococcaceae</taxon>
        <taxon>Prochlorococcus</taxon>
    </lineage>
</organism>
<name>Q7VCE2_PROMA</name>
<dbReference type="OrthoDB" id="526037at2"/>
<evidence type="ECO:0000313" key="4">
    <source>
        <dbReference type="Proteomes" id="UP000001420"/>
    </source>
</evidence>
<dbReference type="Proteomes" id="UP000001420">
    <property type="component" value="Chromosome"/>
</dbReference>
<evidence type="ECO:0000256" key="1">
    <source>
        <dbReference type="ARBA" id="ARBA00038240"/>
    </source>
</evidence>
<dbReference type="InterPro" id="IPR050249">
    <property type="entry name" value="Pseudomonas-type_ThrB"/>
</dbReference>
<comment type="similarity">
    <text evidence="1">Belongs to the pseudomonas-type ThrB family.</text>
</comment>
<dbReference type="STRING" id="167539.Pro_0798"/>
<dbReference type="KEGG" id="pma:Pro_0798"/>
<evidence type="ECO:0000259" key="2">
    <source>
        <dbReference type="Pfam" id="PF01636"/>
    </source>
</evidence>
<dbReference type="PATRIC" id="fig|167539.5.peg.845"/>
<dbReference type="HOGENOM" id="CLU_037718_0_0_3"/>
<reference evidence="3 4" key="1">
    <citation type="journal article" date="2003" name="Proc. Natl. Acad. Sci. U.S.A.">
        <title>Genome sequence of the cyanobacterium Prochlorococcus marinus SS120, a nearly minimal oxyphototrophic genome.</title>
        <authorList>
            <person name="Dufresne A."/>
            <person name="Salanoubat M."/>
            <person name="Partensky F."/>
            <person name="Artiguenave F."/>
            <person name="Axmann I.M."/>
            <person name="Barbe V."/>
            <person name="Duprat S."/>
            <person name="Galperin M.Y."/>
            <person name="Koonin E.V."/>
            <person name="Le Gall F."/>
            <person name="Makarova K.S."/>
            <person name="Ostrowski M."/>
            <person name="Oztas S."/>
            <person name="Robert C."/>
            <person name="Rogozin I.B."/>
            <person name="Scanlan D.J."/>
            <person name="Tandeau de Marsac N."/>
            <person name="Weissenbach J."/>
            <person name="Wincker P."/>
            <person name="Wolf Y.I."/>
            <person name="Hess W.R."/>
        </authorList>
    </citation>
    <scope>NUCLEOTIDE SEQUENCE [LARGE SCALE GENOMIC DNA]</scope>
    <source>
        <strain evidence="4">SARG / CCMP1375 / SS120</strain>
    </source>
</reference>